<dbReference type="InterPro" id="IPR052039">
    <property type="entry name" value="Caspase-related_regulators"/>
</dbReference>
<dbReference type="InterPro" id="IPR029030">
    <property type="entry name" value="Caspase-like_dom_sf"/>
</dbReference>
<dbReference type="AlphaFoldDB" id="A0A562UMF9"/>
<dbReference type="SUPFAM" id="SSF52129">
    <property type="entry name" value="Caspase-like"/>
    <property type="match status" value="1"/>
</dbReference>
<dbReference type="InterPro" id="IPR011990">
    <property type="entry name" value="TPR-like_helical_dom_sf"/>
</dbReference>
<dbReference type="InterPro" id="IPR011600">
    <property type="entry name" value="Pept_C14_caspase"/>
</dbReference>
<dbReference type="Gene3D" id="1.25.40.10">
    <property type="entry name" value="Tetratricopeptide repeat domain"/>
    <property type="match status" value="1"/>
</dbReference>
<reference evidence="3 4" key="1">
    <citation type="submission" date="2019-07" db="EMBL/GenBank/DDBJ databases">
        <title>Genomic Encyclopedia of Archaeal and Bacterial Type Strains, Phase II (KMG-II): from individual species to whole genera.</title>
        <authorList>
            <person name="Goeker M."/>
        </authorList>
    </citation>
    <scope>NUCLEOTIDE SEQUENCE [LARGE SCALE GENOMIC DNA]</scope>
    <source>
        <strain evidence="3 4">ATCC BAA-2084</strain>
    </source>
</reference>
<dbReference type="Pfam" id="PF08238">
    <property type="entry name" value="Sel1"/>
    <property type="match status" value="3"/>
</dbReference>
<dbReference type="InterPro" id="IPR006597">
    <property type="entry name" value="Sel1-like"/>
</dbReference>
<accession>A0A562UMF9</accession>
<protein>
    <submittedName>
        <fullName evidence="3">Sel1 repeat-containing protein</fullName>
    </submittedName>
</protein>
<comment type="caution">
    <text evidence="3">The sequence shown here is derived from an EMBL/GenBank/DDBJ whole genome shotgun (WGS) entry which is preliminary data.</text>
</comment>
<organism evidence="3 4">
    <name type="scientific">Altererythrobacter ishigakiensis</name>
    <dbReference type="NCBI Taxonomy" id="476157"/>
    <lineage>
        <taxon>Bacteria</taxon>
        <taxon>Pseudomonadati</taxon>
        <taxon>Pseudomonadota</taxon>
        <taxon>Alphaproteobacteria</taxon>
        <taxon>Sphingomonadales</taxon>
        <taxon>Erythrobacteraceae</taxon>
        <taxon>Altererythrobacter</taxon>
    </lineage>
</organism>
<name>A0A562UMF9_9SPHN</name>
<dbReference type="Pfam" id="PF00656">
    <property type="entry name" value="Peptidase_C14"/>
    <property type="match status" value="1"/>
</dbReference>
<gene>
    <name evidence="3" type="ORF">JN10_2325</name>
</gene>
<dbReference type="PANTHER" id="PTHR22576:SF37">
    <property type="entry name" value="MUCOSA-ASSOCIATED LYMPHOID TISSUE LYMPHOMA TRANSLOCATION PROTEIN 1"/>
    <property type="match status" value="1"/>
</dbReference>
<dbReference type="Proteomes" id="UP000320547">
    <property type="component" value="Unassembled WGS sequence"/>
</dbReference>
<proteinExistence type="predicted"/>
<dbReference type="SUPFAM" id="SSF81901">
    <property type="entry name" value="HCP-like"/>
    <property type="match status" value="1"/>
</dbReference>
<dbReference type="SMART" id="SM00671">
    <property type="entry name" value="SEL1"/>
    <property type="match status" value="3"/>
</dbReference>
<evidence type="ECO:0000313" key="4">
    <source>
        <dbReference type="Proteomes" id="UP000320547"/>
    </source>
</evidence>
<dbReference type="InterPro" id="IPR001309">
    <property type="entry name" value="Pept_C14_p20"/>
</dbReference>
<feature type="signal peptide" evidence="1">
    <location>
        <begin position="1"/>
        <end position="26"/>
    </location>
</feature>
<dbReference type="GO" id="GO:0004197">
    <property type="term" value="F:cysteine-type endopeptidase activity"/>
    <property type="evidence" value="ECO:0007669"/>
    <property type="project" value="InterPro"/>
</dbReference>
<dbReference type="Gene3D" id="3.40.50.1460">
    <property type="match status" value="1"/>
</dbReference>
<dbReference type="EMBL" id="VLLK01000002">
    <property type="protein sequence ID" value="TWJ06788.1"/>
    <property type="molecule type" value="Genomic_DNA"/>
</dbReference>
<evidence type="ECO:0000313" key="3">
    <source>
        <dbReference type="EMBL" id="TWJ06788.1"/>
    </source>
</evidence>
<dbReference type="PROSITE" id="PS50208">
    <property type="entry name" value="CASPASE_P20"/>
    <property type="match status" value="1"/>
</dbReference>
<dbReference type="RefSeq" id="WP_067598137.1">
    <property type="nucleotide sequence ID" value="NZ_VLLK01000002.1"/>
</dbReference>
<keyword evidence="4" id="KW-1185">Reference proteome</keyword>
<dbReference type="OrthoDB" id="9812126at2"/>
<dbReference type="PANTHER" id="PTHR22576">
    <property type="entry name" value="MUCOSA ASSOCIATED LYMPHOID TISSUE LYMPHOMA TRANSLOCATION PROTEIN 1/PARACASPASE"/>
    <property type="match status" value="1"/>
</dbReference>
<sequence>MMLRMLGKIFVAASLLFALLPTAVTAQEKMALLIGNSNYEQHPDGYSWSALPNPVNDVEVVGEALEAIDFTVTVVSNGTKAEMSEALDRFSAESADAEVVIFYFAGHGFEYDRRNFLVPIDAPIKVGEHELEEEFVDFEKLASRLSHAGTMLFILDACRTGSDFVGPGQGVEDFQPTSRSAPTPIVMTRATTLGGGQPIQPASAGVNDYDFPPGANVAVLFSTGRGVPAYDAAPPPTHLSPFALEVSRFIGLPKIEVSSTFNAIRQGVYDRTKVFSPPQAPYTYNSLPPRVYLSENDARNRNIDLEQTEGLNVTLEEMARTDENILILRVLAEHTVEEIQWLADNNDPVATYFLGYMQEFGIGVPRDLEKARATLEKAAAYETPYGELELAYFLHHNGKNAADRQRAVSLYESAAGRDFAKARAHYARVLMAGVLVEQSPENYLAGLEQLKQATESKYPYAFYALALADGAENQAKWIGSLEALRQDGDVDADHWLCVFNVQKTNYDIALPLCENAAEAGYADAQAYLARANHEGWVSEPSPRLAKHWMRQAISSPDLPAGLCAQLLTMQMELGDVGFETPCSRSS</sequence>
<feature type="domain" description="Caspase family p20" evidence="2">
    <location>
        <begin position="27"/>
        <end position="159"/>
    </location>
</feature>
<evidence type="ECO:0000259" key="2">
    <source>
        <dbReference type="PROSITE" id="PS50208"/>
    </source>
</evidence>
<keyword evidence="1" id="KW-0732">Signal</keyword>
<feature type="chain" id="PRO_5022164122" evidence="1">
    <location>
        <begin position="27"/>
        <end position="586"/>
    </location>
</feature>
<dbReference type="GO" id="GO:0006508">
    <property type="term" value="P:proteolysis"/>
    <property type="evidence" value="ECO:0007669"/>
    <property type="project" value="InterPro"/>
</dbReference>
<evidence type="ECO:0000256" key="1">
    <source>
        <dbReference type="SAM" id="SignalP"/>
    </source>
</evidence>
<dbReference type="STRING" id="476157.GCA_001663155_01001"/>